<protein>
    <submittedName>
        <fullName evidence="8">Lipid A biosynthesis acyltransferase</fullName>
    </submittedName>
</protein>
<evidence type="ECO:0000256" key="6">
    <source>
        <dbReference type="ARBA" id="ARBA00023315"/>
    </source>
</evidence>
<evidence type="ECO:0000256" key="3">
    <source>
        <dbReference type="ARBA" id="ARBA00022519"/>
    </source>
</evidence>
<dbReference type="Pfam" id="PF03279">
    <property type="entry name" value="Lip_A_acyltrans"/>
    <property type="match status" value="1"/>
</dbReference>
<dbReference type="RefSeq" id="WP_169522759.1">
    <property type="nucleotide sequence ID" value="NZ_JAAMPT010000196.1"/>
</dbReference>
<feature type="transmembrane region" description="Helical" evidence="7">
    <location>
        <begin position="12"/>
        <end position="35"/>
    </location>
</feature>
<keyword evidence="3" id="KW-0997">Cell inner membrane</keyword>
<evidence type="ECO:0000256" key="2">
    <source>
        <dbReference type="ARBA" id="ARBA00022475"/>
    </source>
</evidence>
<dbReference type="Proteomes" id="UP000767947">
    <property type="component" value="Unassembled WGS sequence"/>
</dbReference>
<evidence type="ECO:0000313" key="8">
    <source>
        <dbReference type="EMBL" id="NMH24195.1"/>
    </source>
</evidence>
<organism evidence="8 9">
    <name type="scientific">Flavobacterium solisilvae</name>
    <dbReference type="NCBI Taxonomy" id="1852019"/>
    <lineage>
        <taxon>Bacteria</taxon>
        <taxon>Pseudomonadati</taxon>
        <taxon>Bacteroidota</taxon>
        <taxon>Flavobacteriia</taxon>
        <taxon>Flavobacteriales</taxon>
        <taxon>Flavobacteriaceae</taxon>
        <taxon>Flavobacterium</taxon>
    </lineage>
</organism>
<reference evidence="8 9" key="1">
    <citation type="submission" date="2020-02" db="EMBL/GenBank/DDBJ databases">
        <title>Flavobacterium sp. genome.</title>
        <authorList>
            <person name="Jung H.S."/>
            <person name="Baek J.H."/>
            <person name="Jeon C.O."/>
        </authorList>
    </citation>
    <scope>NUCLEOTIDE SEQUENCE [LARGE SCALE GENOMIC DNA]</scope>
    <source>
        <strain evidence="8 9">SE-s27</strain>
    </source>
</reference>
<comment type="caution">
    <text evidence="8">The sequence shown here is derived from an EMBL/GenBank/DDBJ whole genome shotgun (WGS) entry which is preliminary data.</text>
</comment>
<keyword evidence="4" id="KW-0808">Transferase</keyword>
<gene>
    <name evidence="8" type="ORF">G6042_02805</name>
</gene>
<keyword evidence="7" id="KW-0812">Transmembrane</keyword>
<evidence type="ECO:0000256" key="5">
    <source>
        <dbReference type="ARBA" id="ARBA00023136"/>
    </source>
</evidence>
<dbReference type="PIRSF" id="PIRSF026649">
    <property type="entry name" value="MsbB"/>
    <property type="match status" value="1"/>
</dbReference>
<comment type="subcellular location">
    <subcellularLocation>
        <location evidence="1">Cell inner membrane</location>
    </subcellularLocation>
</comment>
<evidence type="ECO:0000313" key="9">
    <source>
        <dbReference type="Proteomes" id="UP000767947"/>
    </source>
</evidence>
<dbReference type="PANTHER" id="PTHR30606:SF10">
    <property type="entry name" value="PHOSPHATIDYLINOSITOL MANNOSIDE ACYLTRANSFERASE"/>
    <property type="match status" value="1"/>
</dbReference>
<keyword evidence="9" id="KW-1185">Reference proteome</keyword>
<sequence>MQFLLYILLYPILFLISILPFRLLYIFSDCVYILVYRIIGYRKKTVRENLALALPHLSEKERLLIEKKSYKHLCDMFLEMIKTMTISVKEIEKRFKFKNIDYYLELEKEGKSIALMCGHYASYEWSISINSQITFDGFAIYKRINNKYFDDLVKKIRSRFKAYLITTKETVPTIESNNEKGVKGLYGFASDQSPQVKQKTYWSNFMGIEVPVYTGAEMLAKKFDMNIMFMKIKKVKRGFYEAELELLTNDAKSVPDYEITEIFLRKVEQQILEAPEFYLWTHKRWKHRNKKPQ</sequence>
<evidence type="ECO:0000256" key="7">
    <source>
        <dbReference type="SAM" id="Phobius"/>
    </source>
</evidence>
<dbReference type="GO" id="GO:0016746">
    <property type="term" value="F:acyltransferase activity"/>
    <property type="evidence" value="ECO:0007669"/>
    <property type="project" value="UniProtKB-KW"/>
</dbReference>
<keyword evidence="5 7" id="KW-0472">Membrane</keyword>
<proteinExistence type="predicted"/>
<evidence type="ECO:0000256" key="4">
    <source>
        <dbReference type="ARBA" id="ARBA00022679"/>
    </source>
</evidence>
<accession>A0ABX1QT40</accession>
<dbReference type="PANTHER" id="PTHR30606">
    <property type="entry name" value="LIPID A BIOSYNTHESIS LAUROYL ACYLTRANSFERASE"/>
    <property type="match status" value="1"/>
</dbReference>
<dbReference type="CDD" id="cd07984">
    <property type="entry name" value="LPLAT_LABLAT-like"/>
    <property type="match status" value="1"/>
</dbReference>
<keyword evidence="7" id="KW-1133">Transmembrane helix</keyword>
<keyword evidence="6 8" id="KW-0012">Acyltransferase</keyword>
<name>A0ABX1QT40_9FLAO</name>
<dbReference type="EMBL" id="JAAMPT010000196">
    <property type="protein sequence ID" value="NMH24195.1"/>
    <property type="molecule type" value="Genomic_DNA"/>
</dbReference>
<keyword evidence="2" id="KW-1003">Cell membrane</keyword>
<evidence type="ECO:0000256" key="1">
    <source>
        <dbReference type="ARBA" id="ARBA00004533"/>
    </source>
</evidence>
<dbReference type="InterPro" id="IPR004960">
    <property type="entry name" value="LipA_acyltrans"/>
</dbReference>